<dbReference type="AlphaFoldDB" id="A0A2J1DSS9"/>
<accession>A0A2J1DSS9</accession>
<organism evidence="1 2">
    <name type="scientific">Dehalococcoides mccartyi</name>
    <dbReference type="NCBI Taxonomy" id="61435"/>
    <lineage>
        <taxon>Bacteria</taxon>
        <taxon>Bacillati</taxon>
        <taxon>Chloroflexota</taxon>
        <taxon>Dehalococcoidia</taxon>
        <taxon>Dehalococcoidales</taxon>
        <taxon>Dehalococcoidaceae</taxon>
        <taxon>Dehalococcoides</taxon>
    </lineage>
</organism>
<feature type="non-terminal residue" evidence="1">
    <location>
        <position position="37"/>
    </location>
</feature>
<proteinExistence type="predicted"/>
<reference evidence="1 2" key="1">
    <citation type="journal article" date="2017" name="FEMS Microbiol. Ecol.">
        <title>Reconstructed genomes of novel Dehalococcoides mccartyi strains from 1,2,3,4-tetrachlorodibenzo-p-dioxin-dechlorinating enrichment cultures reveal divergent reductive dehalogenase gene profiles.</title>
        <authorList>
            <person name="Dam H.T."/>
            <person name="Vollmers J."/>
            <person name="Kaster A.K."/>
            <person name="Haggblom M.M."/>
        </authorList>
    </citation>
    <scope>NUCLEOTIDE SEQUENCE [LARGE SCALE GENOMIC DNA]</scope>
    <source>
        <strain evidence="1 2">H1-3-2.001</strain>
    </source>
</reference>
<protein>
    <submittedName>
        <fullName evidence="1">Threonine--tRNA ligase</fullName>
        <ecNumber evidence="1">6.1.1.3</ecNumber>
    </submittedName>
</protein>
<evidence type="ECO:0000313" key="2">
    <source>
        <dbReference type="Proteomes" id="UP000233649"/>
    </source>
</evidence>
<comment type="caution">
    <text evidence="1">The sequence shown here is derived from an EMBL/GenBank/DDBJ whole genome shotgun (WGS) entry which is preliminary data.</text>
</comment>
<keyword evidence="1" id="KW-0436">Ligase</keyword>
<evidence type="ECO:0000313" key="1">
    <source>
        <dbReference type="EMBL" id="PKH45197.1"/>
    </source>
</evidence>
<dbReference type="EMBL" id="PHFD01000364">
    <property type="protein sequence ID" value="PKH45197.1"/>
    <property type="molecule type" value="Genomic_DNA"/>
</dbReference>
<gene>
    <name evidence="1" type="ORF">CVH13_01594</name>
</gene>
<dbReference type="GO" id="GO:0004829">
    <property type="term" value="F:threonine-tRNA ligase activity"/>
    <property type="evidence" value="ECO:0007669"/>
    <property type="project" value="UniProtKB-EC"/>
</dbReference>
<dbReference type="Proteomes" id="UP000233649">
    <property type="component" value="Unassembled WGS sequence"/>
</dbReference>
<name>A0A2J1DSS9_9CHLR</name>
<sequence length="37" mass="4113">MANQIDESKPISDLEIMRHSAAHIMAEAVLSMFPEAK</sequence>
<dbReference type="EC" id="6.1.1.3" evidence="1"/>
<dbReference type="Gene3D" id="3.30.980.10">
    <property type="entry name" value="Threonyl-trna Synthetase, Chain A, domain 2"/>
    <property type="match status" value="1"/>
</dbReference>